<evidence type="ECO:0000313" key="2">
    <source>
        <dbReference type="EMBL" id="KPW97978.1"/>
    </source>
</evidence>
<dbReference type="Proteomes" id="UP000051335">
    <property type="component" value="Unassembled WGS sequence"/>
</dbReference>
<dbReference type="InterPro" id="IPR052726">
    <property type="entry name" value="Phage_Baseplate_Hub"/>
</dbReference>
<sequence>MSAVDLSALPAPQVLEPLDVETTYEEALGIFRDWMGNNWNAALESDPVTKLIELGAYNKLGNRARVNDGCKALLLAYARKSDLDQLAFNVNLKRLVIQAEDLTTFPPTAEVKEEDDALRERIQLVYEGLTTAGPRNSYILHARNSSGLVADATAESPSPSTVVVTVLALSETGIAPQSLLDEVRDYLSDENIRPLGDRLIVQSAEILPYTINAVVHMVGTGSENETILAQCEARLKAWINPRRRLGIEVARSAIDAQLHIAGVRRVDLGDWVDILPSKSQAAYCKGFTLAKGD</sequence>
<dbReference type="EMBL" id="LJQC01000575">
    <property type="protein sequence ID" value="KPW97978.1"/>
    <property type="molecule type" value="Genomic_DNA"/>
</dbReference>
<dbReference type="PATRIC" id="fig|317659.3.peg.2308"/>
<dbReference type="PIRSF" id="PIRSF020481">
    <property type="entry name" value="BAP"/>
    <property type="match status" value="1"/>
</dbReference>
<proteinExistence type="predicted"/>
<feature type="domain" description="Baseplate J-like central" evidence="1">
    <location>
        <begin position="131"/>
        <end position="202"/>
    </location>
</feature>
<dbReference type="PANTHER" id="PTHR35862:SF1">
    <property type="entry name" value="FELS-2 PROPHAGE PROTEIN"/>
    <property type="match status" value="1"/>
</dbReference>
<gene>
    <name evidence="2" type="ORF">ALO75_01480</name>
</gene>
<dbReference type="PANTHER" id="PTHR35862">
    <property type="entry name" value="FELS-2 PROPHAGE PROTEIN"/>
    <property type="match status" value="1"/>
</dbReference>
<dbReference type="InterPro" id="IPR014507">
    <property type="entry name" value="Baseplate_assembly_J_pred"/>
</dbReference>
<keyword evidence="3" id="KW-1185">Reference proteome</keyword>
<reference evidence="2 3" key="1">
    <citation type="submission" date="2015-09" db="EMBL/GenBank/DDBJ databases">
        <title>Genome announcement of multiple Pseudomonas syringae strains.</title>
        <authorList>
            <person name="Thakur S."/>
            <person name="Wang P.W."/>
            <person name="Gong Y."/>
            <person name="Weir B.S."/>
            <person name="Guttman D.S."/>
        </authorList>
    </citation>
    <scope>NUCLEOTIDE SEQUENCE [LARGE SCALE GENOMIC DNA]</scope>
    <source>
        <strain evidence="2 3">ICMP17001</strain>
    </source>
</reference>
<dbReference type="InterPro" id="IPR058531">
    <property type="entry name" value="Baseplate_J_M"/>
</dbReference>
<organism evidence="2 3">
    <name type="scientific">Pseudomonas syringae pv. coryli</name>
    <dbReference type="NCBI Taxonomy" id="317659"/>
    <lineage>
        <taxon>Bacteria</taxon>
        <taxon>Pseudomonadati</taxon>
        <taxon>Pseudomonadota</taxon>
        <taxon>Gammaproteobacteria</taxon>
        <taxon>Pseudomonadales</taxon>
        <taxon>Pseudomonadaceae</taxon>
        <taxon>Pseudomonas</taxon>
    </lineage>
</organism>
<evidence type="ECO:0000259" key="1">
    <source>
        <dbReference type="Pfam" id="PF26078"/>
    </source>
</evidence>
<accession>A0A0P9MZK4</accession>
<dbReference type="Pfam" id="PF26078">
    <property type="entry name" value="Baseplate_J_M"/>
    <property type="match status" value="1"/>
</dbReference>
<dbReference type="AlphaFoldDB" id="A0A0P9MZK4"/>
<comment type="caution">
    <text evidence="2">The sequence shown here is derived from an EMBL/GenBank/DDBJ whole genome shotgun (WGS) entry which is preliminary data.</text>
</comment>
<name>A0A0P9MZK4_9PSED</name>
<dbReference type="RefSeq" id="WP_046235079.1">
    <property type="nucleotide sequence ID" value="NZ_LJQC01000575.1"/>
</dbReference>
<protein>
    <submittedName>
        <fullName evidence="2">Baseplate assembly protein J</fullName>
    </submittedName>
</protein>
<evidence type="ECO:0000313" key="3">
    <source>
        <dbReference type="Proteomes" id="UP000051335"/>
    </source>
</evidence>